<keyword evidence="1" id="KW-1133">Transmembrane helix</keyword>
<evidence type="ECO:0000313" key="2">
    <source>
        <dbReference type="EMBL" id="KIF81687.1"/>
    </source>
</evidence>
<proteinExistence type="predicted"/>
<keyword evidence="1" id="KW-0472">Membrane</keyword>
<dbReference type="EMBL" id="JWJG01000004">
    <property type="protein sequence ID" value="KIF84152.1"/>
    <property type="molecule type" value="Genomic_DNA"/>
</dbReference>
<keyword evidence="1" id="KW-0812">Transmembrane</keyword>
<accession>A0A0C2BPP8</accession>
<name>A0A0C2BPP8_9BURK</name>
<feature type="transmembrane region" description="Helical" evidence="1">
    <location>
        <begin position="12"/>
        <end position="30"/>
    </location>
</feature>
<reference evidence="3 5" key="1">
    <citation type="submission" date="2014-12" db="EMBL/GenBank/DDBJ databases">
        <title>Denitrispirillum autotrophicum gen. nov., sp. nov., Denitrifying, Facultatively Autotrophic Bacteria Isolated from Rice Paddy Soil.</title>
        <authorList>
            <person name="Ishii S."/>
            <person name="Ashida N."/>
            <person name="Ohno H."/>
            <person name="Otsuka S."/>
            <person name="Yokota A."/>
            <person name="Senoo K."/>
        </authorList>
    </citation>
    <scope>NUCLEOTIDE SEQUENCE [LARGE SCALE GENOMIC DNA]</scope>
    <source>
        <strain evidence="3 5">TSA66</strain>
    </source>
</reference>
<organism evidence="3 5">
    <name type="scientific">Noviherbaspirillum autotrophicum</name>
    <dbReference type="NCBI Taxonomy" id="709839"/>
    <lineage>
        <taxon>Bacteria</taxon>
        <taxon>Pseudomonadati</taxon>
        <taxon>Pseudomonadota</taxon>
        <taxon>Betaproteobacteria</taxon>
        <taxon>Burkholderiales</taxon>
        <taxon>Oxalobacteraceae</taxon>
        <taxon>Noviherbaspirillum</taxon>
    </lineage>
</organism>
<evidence type="ECO:0000256" key="1">
    <source>
        <dbReference type="SAM" id="Phobius"/>
    </source>
</evidence>
<dbReference type="STRING" id="709839.TSA66_00400"/>
<sequence>MKRGIMSRAWKVLTVLSLVLNGVCLLYLYAISHPNPYSSQYYETEQVKLELRQLRNGLCELRASRTPQAGQGEKACAS</sequence>
<dbReference type="EMBL" id="JWJG01000028">
    <property type="protein sequence ID" value="KIF81687.1"/>
    <property type="molecule type" value="Genomic_DNA"/>
</dbReference>
<evidence type="ECO:0000313" key="4">
    <source>
        <dbReference type="EMBL" id="KIF84152.1"/>
    </source>
</evidence>
<dbReference type="Proteomes" id="UP000031572">
    <property type="component" value="Unassembled WGS sequence"/>
</dbReference>
<gene>
    <name evidence="4" type="ORF">TSA66_00400</name>
    <name evidence="2" type="ORF">TSA66_14255</name>
    <name evidence="3" type="ORF">TSA66_16620</name>
</gene>
<evidence type="ECO:0000313" key="5">
    <source>
        <dbReference type="Proteomes" id="UP000031572"/>
    </source>
</evidence>
<comment type="caution">
    <text evidence="3">The sequence shown here is derived from an EMBL/GenBank/DDBJ whole genome shotgun (WGS) entry which is preliminary data.</text>
</comment>
<evidence type="ECO:0000313" key="3">
    <source>
        <dbReference type="EMBL" id="KIF82054.1"/>
    </source>
</evidence>
<dbReference type="EMBL" id="JWJG01000028">
    <property type="protein sequence ID" value="KIF82054.1"/>
    <property type="molecule type" value="Genomic_DNA"/>
</dbReference>
<protein>
    <submittedName>
        <fullName evidence="3">Uncharacterized protein</fullName>
    </submittedName>
</protein>
<dbReference type="AlphaFoldDB" id="A0A0C2BPP8"/>
<keyword evidence="5" id="KW-1185">Reference proteome</keyword>